<proteinExistence type="predicted"/>
<accession>A0ACC4ZVP6</accession>
<sequence>MLLNYRNFFMNERFLIGTSILRICIGLILLFNYFIHYKQRYFFWHESGINIYSTGYKSLTWSLYNLNSSALFFDFIYHLGIIVTIFYLIGYKGRLFSILAYLFFYSLYVRSFHISDGGDNLLIVNMFFLLFTNNTAYFSLDSKMNNSRGKDSKDSLLYKLSVIIHNFAVLFCIIQLCIVYFFSGMYQLMGEMWQNGTALYYISQVREFSRPILDYMVNHYVGLTILFTYLSIIIKIAFPFAVINKRLKPFVVIAMILFHIGIAIGMGLLTFSLIMIVMELLLFTDQEYKKLYHFIKISFRKITITIRRKTRRLGYVSFQHKQILVFYDGWCPVCTNIKDYLYKLDYFRMLRLVSFRNSSLVQAYKLDVDELQRRMHSFSLNDPSRIHRGIDSIAQICTRIPYLWWAVPFIIIFKKMGIGGYLYDYIASKRKVIPVGNCDDLCELHH</sequence>
<organism evidence="1 2">
    <name type="scientific">Paenibacillus jamilae</name>
    <dbReference type="NCBI Taxonomy" id="114136"/>
    <lineage>
        <taxon>Bacteria</taxon>
        <taxon>Bacillati</taxon>
        <taxon>Bacillota</taxon>
        <taxon>Bacilli</taxon>
        <taxon>Bacillales</taxon>
        <taxon>Paenibacillaceae</taxon>
        <taxon>Paenibacillus</taxon>
    </lineage>
</organism>
<gene>
    <name evidence="1" type="ORF">NS115_10870</name>
</gene>
<dbReference type="EMBL" id="LDRX01000042">
    <property type="protein sequence ID" value="KTS82672.1"/>
    <property type="molecule type" value="Genomic_DNA"/>
</dbReference>
<name>A0ACC4ZVP6_9BACL</name>
<keyword evidence="2" id="KW-1185">Reference proteome</keyword>
<evidence type="ECO:0000313" key="1">
    <source>
        <dbReference type="EMBL" id="KTS82672.1"/>
    </source>
</evidence>
<protein>
    <submittedName>
        <fullName evidence="1">Vitamin K-dependent gamma-carboxylase</fullName>
    </submittedName>
</protein>
<dbReference type="Proteomes" id="UP000074866">
    <property type="component" value="Unassembled WGS sequence"/>
</dbReference>
<reference evidence="1 2" key="1">
    <citation type="journal article" date="2016" name="Front. Microbiol.">
        <title>Genomic Resource of Rice Seed Associated Bacteria.</title>
        <authorList>
            <person name="Midha S."/>
            <person name="Bansal K."/>
            <person name="Sharma S."/>
            <person name="Kumar N."/>
            <person name="Patil P.P."/>
            <person name="Chaudhry V."/>
            <person name="Patil P.B."/>
        </authorList>
    </citation>
    <scope>NUCLEOTIDE SEQUENCE [LARGE SCALE GENOMIC DNA]</scope>
    <source>
        <strain evidence="1 2">NS115</strain>
    </source>
</reference>
<comment type="caution">
    <text evidence="1">The sequence shown here is derived from an EMBL/GenBank/DDBJ whole genome shotgun (WGS) entry which is preliminary data.</text>
</comment>
<evidence type="ECO:0000313" key="2">
    <source>
        <dbReference type="Proteomes" id="UP000074866"/>
    </source>
</evidence>